<dbReference type="InterPro" id="IPR018310">
    <property type="entry name" value="Put_endonuclease_Z1-dom"/>
</dbReference>
<evidence type="ECO:0000313" key="3">
    <source>
        <dbReference type="Proteomes" id="UP001565200"/>
    </source>
</evidence>
<gene>
    <name evidence="2" type="ORF">AAK873_13245</name>
</gene>
<sequence>MEIQILNSQDSNGFSPIIGARTIELLDRFAKKLDIDELSTTKDETVDILSYCIDPNYSEPQSITNLVVGYVQSGKTMSFTLLSALAHDNGFRVIIYFAGTKNNLLEQTTKRLRKDLINGNENAAYYKLHENPTLDDVQRISNEFKITTKPTILITVLKKDIHIGHLSEIFQTAAIKNVLKNKGVMIIDDEADQASLNGYAFKNSKSDDWGEDEFTATYKSILALKAALPNHSYIQYTATPQGPLLISILDLLSPKHHKVLTPGKKYTGGKTFFKDEPGLILTIPDNEVYHSKRHNLLVCPQSLKDALILHVMGVAIIVKIKKREPFLSMMVHADKEQDASEKFHGWIKNIVGVWTDMLNAGSQDLAYIDFIEEFKSMYPEAIREYQSHGEDYPTFEEIMSHVPDIIYETNLMLVISRNKKKGQTSEIDWDGSISHILVGADMLNRGFTVERLAVTYMPRHSVGKSTADTIQQRCRFFGYKHNYLYSCRVYLPEDTALEYREYVDHEEEMRNWLKENTDLRKVEKLLLISPSLNATRKNILSKETVYHKLNGWRKMNAFQNIEANTNFVEEYLDSVSFKPYQPYGTDDRDHRYVKLSIEQAIDFLTNFSFQCAPDAARKQATLRYIQYLTSQDNNPMQYVYLIQMAYKNIAGRERAFNPEKKTVNNVHAGHDPKGSHIYPGDSEIKFEDAICIQLHKVRLKCADYRWNGKTAYTLAIYYPKDFAVSYVEPQNSVKKL</sequence>
<name>A0ABV4CYT2_9BACT</name>
<proteinExistence type="predicted"/>
<dbReference type="Proteomes" id="UP001565200">
    <property type="component" value="Unassembled WGS sequence"/>
</dbReference>
<evidence type="ECO:0000259" key="1">
    <source>
        <dbReference type="Pfam" id="PF10593"/>
    </source>
</evidence>
<protein>
    <submittedName>
        <fullName evidence="2">Z1 domain-containing protein</fullName>
    </submittedName>
</protein>
<keyword evidence="3" id="KW-1185">Reference proteome</keyword>
<accession>A0ABV4CYT2</accession>
<feature type="domain" description="Putative endonuclease Z1" evidence="1">
    <location>
        <begin position="302"/>
        <end position="517"/>
    </location>
</feature>
<dbReference type="EMBL" id="JBCLPP010000056">
    <property type="protein sequence ID" value="MEY8246568.1"/>
    <property type="molecule type" value="Genomic_DNA"/>
</dbReference>
<comment type="caution">
    <text evidence="2">The sequence shown here is derived from an EMBL/GenBank/DDBJ whole genome shotgun (WGS) entry which is preliminary data.</text>
</comment>
<reference evidence="2 3" key="1">
    <citation type="submission" date="2024-03" db="EMBL/GenBank/DDBJ databases">
        <title>Mouse gut bacterial collection (mGBC) of GemPharmatech.</title>
        <authorList>
            <person name="He Y."/>
            <person name="Dong L."/>
            <person name="Wu D."/>
            <person name="Gao X."/>
            <person name="Lin Z."/>
        </authorList>
    </citation>
    <scope>NUCLEOTIDE SEQUENCE [LARGE SCALE GENOMIC DNA]</scope>
    <source>
        <strain evidence="2 3">54-13</strain>
    </source>
</reference>
<evidence type="ECO:0000313" key="2">
    <source>
        <dbReference type="EMBL" id="MEY8246568.1"/>
    </source>
</evidence>
<organism evidence="2 3">
    <name type="scientific">Heminiphilus faecis</name>
    <dbReference type="NCBI Taxonomy" id="2601703"/>
    <lineage>
        <taxon>Bacteria</taxon>
        <taxon>Pseudomonadati</taxon>
        <taxon>Bacteroidota</taxon>
        <taxon>Bacteroidia</taxon>
        <taxon>Bacteroidales</taxon>
        <taxon>Muribaculaceae</taxon>
        <taxon>Heminiphilus</taxon>
    </lineage>
</organism>
<dbReference type="RefSeq" id="WP_369863990.1">
    <property type="nucleotide sequence ID" value="NZ_JBCLPP010000056.1"/>
</dbReference>
<dbReference type="Pfam" id="PF10593">
    <property type="entry name" value="Z1"/>
    <property type="match status" value="1"/>
</dbReference>